<dbReference type="InterPro" id="IPR013320">
    <property type="entry name" value="ConA-like_dom_sf"/>
</dbReference>
<keyword evidence="7 20" id="KW-0732">Signal</keyword>
<keyword evidence="12" id="KW-0449">Lipoprotein</keyword>
<dbReference type="GO" id="GO:0098552">
    <property type="term" value="C:side of membrane"/>
    <property type="evidence" value="ECO:0007669"/>
    <property type="project" value="UniProtKB-KW"/>
</dbReference>
<feature type="compositionally biased region" description="Low complexity" evidence="19">
    <location>
        <begin position="268"/>
        <end position="358"/>
    </location>
</feature>
<dbReference type="PROSITE" id="PS51762">
    <property type="entry name" value="GH16_2"/>
    <property type="match status" value="1"/>
</dbReference>
<feature type="signal peptide" evidence="20">
    <location>
        <begin position="1"/>
        <end position="18"/>
    </location>
</feature>
<comment type="subcellular location">
    <subcellularLocation>
        <location evidence="2">Cell envelope</location>
    </subcellularLocation>
    <subcellularLocation>
        <location evidence="3">Membrane</location>
        <topology evidence="3">Lipid-anchor</topology>
        <topology evidence="3">GPI-anchor</topology>
    </subcellularLocation>
</comment>
<dbReference type="GO" id="GO:0016757">
    <property type="term" value="F:glycosyltransferase activity"/>
    <property type="evidence" value="ECO:0007669"/>
    <property type="project" value="UniProtKB-KW"/>
</dbReference>
<evidence type="ECO:0000313" key="23">
    <source>
        <dbReference type="Proteomes" id="UP001283341"/>
    </source>
</evidence>
<dbReference type="CDD" id="cd02183">
    <property type="entry name" value="GH16_fungal_CRH1_transglycosylase"/>
    <property type="match status" value="1"/>
</dbReference>
<keyword evidence="6" id="KW-0808">Transferase</keyword>
<gene>
    <name evidence="22" type="ORF">B0H66DRAFT_287024</name>
</gene>
<protein>
    <recommendedName>
        <fullName evidence="16">Crh-like protein</fullName>
        <ecNumber evidence="16">3.2.-.-</ecNumber>
    </recommendedName>
</protein>
<evidence type="ECO:0000256" key="7">
    <source>
        <dbReference type="ARBA" id="ARBA00022729"/>
    </source>
</evidence>
<keyword evidence="9 16" id="KW-0472">Membrane</keyword>
<evidence type="ECO:0000256" key="8">
    <source>
        <dbReference type="ARBA" id="ARBA00022801"/>
    </source>
</evidence>
<dbReference type="GO" id="GO:0031505">
    <property type="term" value="P:fungal-type cell wall organization"/>
    <property type="evidence" value="ECO:0007669"/>
    <property type="project" value="TreeGrafter"/>
</dbReference>
<reference evidence="22" key="2">
    <citation type="submission" date="2023-06" db="EMBL/GenBank/DDBJ databases">
        <authorList>
            <consortium name="Lawrence Berkeley National Laboratory"/>
            <person name="Haridas S."/>
            <person name="Hensen N."/>
            <person name="Bonometti L."/>
            <person name="Westerberg I."/>
            <person name="Brannstrom I.O."/>
            <person name="Guillou S."/>
            <person name="Cros-Aarteil S."/>
            <person name="Calhoun S."/>
            <person name="Kuo A."/>
            <person name="Mondo S."/>
            <person name="Pangilinan J."/>
            <person name="Riley R."/>
            <person name="Labutti K."/>
            <person name="Andreopoulos B."/>
            <person name="Lipzen A."/>
            <person name="Chen C."/>
            <person name="Yanf M."/>
            <person name="Daum C."/>
            <person name="Ng V."/>
            <person name="Clum A."/>
            <person name="Steindorff A."/>
            <person name="Ohm R."/>
            <person name="Martin F."/>
            <person name="Silar P."/>
            <person name="Natvig D."/>
            <person name="Lalanne C."/>
            <person name="Gautier V."/>
            <person name="Ament-Velasquez S.L."/>
            <person name="Kruys A."/>
            <person name="Hutchinson M.I."/>
            <person name="Powell A.J."/>
            <person name="Barry K."/>
            <person name="Miller A.N."/>
            <person name="Grigoriev I.V."/>
            <person name="Debuchy R."/>
            <person name="Gladieux P."/>
            <person name="Thoren M.H."/>
            <person name="Johannesson H."/>
        </authorList>
    </citation>
    <scope>NUCLEOTIDE SEQUENCE</scope>
    <source>
        <strain evidence="22">CBS 118394</strain>
    </source>
</reference>
<evidence type="ECO:0000256" key="10">
    <source>
        <dbReference type="ARBA" id="ARBA00023157"/>
    </source>
</evidence>
<feature type="chain" id="PRO_5042211281" description="Crh-like protein" evidence="20">
    <location>
        <begin position="19"/>
        <end position="378"/>
    </location>
</feature>
<comment type="catalytic activity">
    <reaction evidence="1">
        <text>Random endo-hydrolysis of N-acetyl-beta-D-glucosaminide (1-&gt;4)-beta-linkages in chitin and chitodextrins.</text>
        <dbReference type="EC" id="3.2.1.14"/>
    </reaction>
</comment>
<feature type="domain" description="GH16" evidence="21">
    <location>
        <begin position="33"/>
        <end position="237"/>
    </location>
</feature>
<comment type="similarity">
    <text evidence="15">Belongs to the glycosyl hydrolase 16 family. CRH1 subfamily.</text>
</comment>
<dbReference type="SUPFAM" id="SSF49899">
    <property type="entry name" value="Concanavalin A-like lectins/glucanases"/>
    <property type="match status" value="1"/>
</dbReference>
<dbReference type="Proteomes" id="UP001283341">
    <property type="component" value="Unassembled WGS sequence"/>
</dbReference>
<keyword evidence="4" id="KW-0336">GPI-anchor</keyword>
<dbReference type="EC" id="3.2.-.-" evidence="16"/>
<evidence type="ECO:0000256" key="11">
    <source>
        <dbReference type="ARBA" id="ARBA00023180"/>
    </source>
</evidence>
<keyword evidence="11" id="KW-0325">Glycoprotein</keyword>
<dbReference type="InterPro" id="IPR000757">
    <property type="entry name" value="Beta-glucanase-like"/>
</dbReference>
<dbReference type="GO" id="GO:0008843">
    <property type="term" value="F:endochitinase activity"/>
    <property type="evidence" value="ECO:0007669"/>
    <property type="project" value="UniProtKB-EC"/>
</dbReference>
<accession>A0AAE0M249</accession>
<keyword evidence="13" id="KW-0326">Glycosidase</keyword>
<evidence type="ECO:0000256" key="1">
    <source>
        <dbReference type="ARBA" id="ARBA00000822"/>
    </source>
</evidence>
<dbReference type="PANTHER" id="PTHR10963:SF68">
    <property type="entry name" value="GLYCOSIDASE CRH1-RELATED"/>
    <property type="match status" value="1"/>
</dbReference>
<evidence type="ECO:0000256" key="17">
    <source>
        <dbReference type="PIRSR" id="PIRSR037299-1"/>
    </source>
</evidence>
<evidence type="ECO:0000313" key="22">
    <source>
        <dbReference type="EMBL" id="KAK3316250.1"/>
    </source>
</evidence>
<organism evidence="22 23">
    <name type="scientific">Apodospora peruviana</name>
    <dbReference type="NCBI Taxonomy" id="516989"/>
    <lineage>
        <taxon>Eukaryota</taxon>
        <taxon>Fungi</taxon>
        <taxon>Dikarya</taxon>
        <taxon>Ascomycota</taxon>
        <taxon>Pezizomycotina</taxon>
        <taxon>Sordariomycetes</taxon>
        <taxon>Sordariomycetidae</taxon>
        <taxon>Sordariales</taxon>
        <taxon>Lasiosphaeriaceae</taxon>
        <taxon>Apodospora</taxon>
    </lineage>
</organism>
<evidence type="ECO:0000256" key="18">
    <source>
        <dbReference type="PIRSR" id="PIRSR037299-2"/>
    </source>
</evidence>
<dbReference type="InterPro" id="IPR017168">
    <property type="entry name" value="CHR-like"/>
</dbReference>
<dbReference type="PIRSF" id="PIRSF037299">
    <property type="entry name" value="Glycosidase_CRH1_prd"/>
    <property type="match status" value="1"/>
</dbReference>
<keyword evidence="5" id="KW-0328">Glycosyltransferase</keyword>
<evidence type="ECO:0000256" key="12">
    <source>
        <dbReference type="ARBA" id="ARBA00023288"/>
    </source>
</evidence>
<keyword evidence="8 16" id="KW-0378">Hydrolase</keyword>
<dbReference type="Gene3D" id="2.60.120.200">
    <property type="match status" value="1"/>
</dbReference>
<evidence type="ECO:0000256" key="3">
    <source>
        <dbReference type="ARBA" id="ARBA00004589"/>
    </source>
</evidence>
<evidence type="ECO:0000256" key="9">
    <source>
        <dbReference type="ARBA" id="ARBA00023136"/>
    </source>
</evidence>
<sequence length="378" mass="38871">MLSKFAAAAMVAASLVSAQTFTDCNPMEKTCPNDKAVGSKPITVDFTKGKNDFFKELEGTTLTYAGEDGAEFVISKDTQAPTIASTKFIFYGQVDVVARAAPGAGIITSLVLQSDDLDEIDWEWVGSDDKQVQTNYFSKGCDKVFDRGTYEAVANPQAEYHTYTLKWTPTELQWIINGAVVRSLKAAGLSGCSGYPQTPMQIKIGTWVAGRKGAPDGTVQWAGGLANFADAPFVAHYKSVTITDYMGGDGTPGSGATEATEYQYTDNSGTSGSIKVIGGSGSGSDKTTTKSATKTASGSKTETTLSTVTSSSSSSSSTPSDADASTTASESSGAGPSQTGASPTSPTSSAGTAPTSGADKMAMPLGMGVAALFGALLL</sequence>
<dbReference type="Pfam" id="PF00722">
    <property type="entry name" value="Glyco_hydro_16"/>
    <property type="match status" value="1"/>
</dbReference>
<dbReference type="AlphaFoldDB" id="A0AAE0M249"/>
<feature type="active site" description="Proton donor" evidence="17">
    <location>
        <position position="123"/>
    </location>
</feature>
<feature type="disulfide bond" evidence="18">
    <location>
        <begin position="24"/>
        <end position="31"/>
    </location>
</feature>
<dbReference type="EMBL" id="JAUEDM010000005">
    <property type="protein sequence ID" value="KAK3316250.1"/>
    <property type="molecule type" value="Genomic_DNA"/>
</dbReference>
<evidence type="ECO:0000256" key="16">
    <source>
        <dbReference type="PIRNR" id="PIRNR037299"/>
    </source>
</evidence>
<feature type="region of interest" description="Disordered" evidence="19">
    <location>
        <begin position="254"/>
        <end position="358"/>
    </location>
</feature>
<dbReference type="GO" id="GO:0005975">
    <property type="term" value="P:carbohydrate metabolic process"/>
    <property type="evidence" value="ECO:0007669"/>
    <property type="project" value="InterPro"/>
</dbReference>
<evidence type="ECO:0000256" key="15">
    <source>
        <dbReference type="ARBA" id="ARBA00038074"/>
    </source>
</evidence>
<evidence type="ECO:0000256" key="4">
    <source>
        <dbReference type="ARBA" id="ARBA00022622"/>
    </source>
</evidence>
<evidence type="ECO:0000256" key="13">
    <source>
        <dbReference type="ARBA" id="ARBA00023295"/>
    </source>
</evidence>
<reference evidence="22" key="1">
    <citation type="journal article" date="2023" name="Mol. Phylogenet. Evol.">
        <title>Genome-scale phylogeny and comparative genomics of the fungal order Sordariales.</title>
        <authorList>
            <person name="Hensen N."/>
            <person name="Bonometti L."/>
            <person name="Westerberg I."/>
            <person name="Brannstrom I.O."/>
            <person name="Guillou S."/>
            <person name="Cros-Aarteil S."/>
            <person name="Calhoun S."/>
            <person name="Haridas S."/>
            <person name="Kuo A."/>
            <person name="Mondo S."/>
            <person name="Pangilinan J."/>
            <person name="Riley R."/>
            <person name="LaButti K."/>
            <person name="Andreopoulos B."/>
            <person name="Lipzen A."/>
            <person name="Chen C."/>
            <person name="Yan M."/>
            <person name="Daum C."/>
            <person name="Ng V."/>
            <person name="Clum A."/>
            <person name="Steindorff A."/>
            <person name="Ohm R.A."/>
            <person name="Martin F."/>
            <person name="Silar P."/>
            <person name="Natvig D.O."/>
            <person name="Lalanne C."/>
            <person name="Gautier V."/>
            <person name="Ament-Velasquez S.L."/>
            <person name="Kruys A."/>
            <person name="Hutchinson M.I."/>
            <person name="Powell A.J."/>
            <person name="Barry K."/>
            <person name="Miller A.N."/>
            <person name="Grigoriev I.V."/>
            <person name="Debuchy R."/>
            <person name="Gladieux P."/>
            <person name="Hiltunen Thoren M."/>
            <person name="Johannesson H."/>
        </authorList>
    </citation>
    <scope>NUCLEOTIDE SEQUENCE</scope>
    <source>
        <strain evidence="22">CBS 118394</strain>
    </source>
</reference>
<dbReference type="PANTHER" id="PTHR10963">
    <property type="entry name" value="GLYCOSYL HYDROLASE-RELATED"/>
    <property type="match status" value="1"/>
</dbReference>
<evidence type="ECO:0000256" key="2">
    <source>
        <dbReference type="ARBA" id="ARBA00004196"/>
    </source>
</evidence>
<evidence type="ECO:0000256" key="19">
    <source>
        <dbReference type="SAM" id="MobiDB-lite"/>
    </source>
</evidence>
<evidence type="ECO:0000256" key="14">
    <source>
        <dbReference type="ARBA" id="ARBA00023316"/>
    </source>
</evidence>
<evidence type="ECO:0000256" key="20">
    <source>
        <dbReference type="SAM" id="SignalP"/>
    </source>
</evidence>
<dbReference type="GO" id="GO:0009277">
    <property type="term" value="C:fungal-type cell wall"/>
    <property type="evidence" value="ECO:0007669"/>
    <property type="project" value="TreeGrafter"/>
</dbReference>
<keyword evidence="23" id="KW-1185">Reference proteome</keyword>
<keyword evidence="14" id="KW-0961">Cell wall biogenesis/degradation</keyword>
<dbReference type="InterPro" id="IPR050546">
    <property type="entry name" value="Glycosyl_Hydrlase_16"/>
</dbReference>
<proteinExistence type="inferred from homology"/>
<evidence type="ECO:0000259" key="21">
    <source>
        <dbReference type="PROSITE" id="PS51762"/>
    </source>
</evidence>
<name>A0AAE0M249_9PEZI</name>
<evidence type="ECO:0000256" key="6">
    <source>
        <dbReference type="ARBA" id="ARBA00022679"/>
    </source>
</evidence>
<feature type="active site" description="Nucleophile" evidence="17">
    <location>
        <position position="119"/>
    </location>
</feature>
<comment type="caution">
    <text evidence="22">The sequence shown here is derived from an EMBL/GenBank/DDBJ whole genome shotgun (WGS) entry which is preliminary data.</text>
</comment>
<keyword evidence="10 18" id="KW-1015">Disulfide bond</keyword>
<evidence type="ECO:0000256" key="5">
    <source>
        <dbReference type="ARBA" id="ARBA00022676"/>
    </source>
</evidence>